<evidence type="ECO:0000313" key="4">
    <source>
        <dbReference type="Proteomes" id="UP001519325"/>
    </source>
</evidence>
<dbReference type="PANTHER" id="PTHR42760">
    <property type="entry name" value="SHORT-CHAIN DEHYDROGENASES/REDUCTASES FAMILY MEMBER"/>
    <property type="match status" value="1"/>
</dbReference>
<dbReference type="SUPFAM" id="SSF51735">
    <property type="entry name" value="NAD(P)-binding Rossmann-fold domains"/>
    <property type="match status" value="1"/>
</dbReference>
<evidence type="ECO:0000313" key="3">
    <source>
        <dbReference type="EMBL" id="MBP2188320.1"/>
    </source>
</evidence>
<organism evidence="3 4">
    <name type="scientific">Nocardia goodfellowii</name>
    <dbReference type="NCBI Taxonomy" id="882446"/>
    <lineage>
        <taxon>Bacteria</taxon>
        <taxon>Bacillati</taxon>
        <taxon>Actinomycetota</taxon>
        <taxon>Actinomycetes</taxon>
        <taxon>Mycobacteriales</taxon>
        <taxon>Nocardiaceae</taxon>
        <taxon>Nocardia</taxon>
    </lineage>
</organism>
<evidence type="ECO:0000256" key="1">
    <source>
        <dbReference type="ARBA" id="ARBA00006484"/>
    </source>
</evidence>
<dbReference type="EMBL" id="JAGGMR010000001">
    <property type="protein sequence ID" value="MBP2188320.1"/>
    <property type="molecule type" value="Genomic_DNA"/>
</dbReference>
<keyword evidence="4" id="KW-1185">Reference proteome</keyword>
<gene>
    <name evidence="3" type="ORF">BJ987_001221</name>
</gene>
<comment type="caution">
    <text evidence="3">The sequence shown here is derived from an EMBL/GenBank/DDBJ whole genome shotgun (WGS) entry which is preliminary data.</text>
</comment>
<reference evidence="3 4" key="1">
    <citation type="submission" date="2021-03" db="EMBL/GenBank/DDBJ databases">
        <title>Sequencing the genomes of 1000 actinobacteria strains.</title>
        <authorList>
            <person name="Klenk H.-P."/>
        </authorList>
    </citation>
    <scope>NUCLEOTIDE SEQUENCE [LARGE SCALE GENOMIC DNA]</scope>
    <source>
        <strain evidence="3 4">DSM 45516</strain>
    </source>
</reference>
<comment type="similarity">
    <text evidence="1 2">Belongs to the short-chain dehydrogenases/reductases (SDR) family.</text>
</comment>
<accession>A0ABS4Q9F6</accession>
<dbReference type="CDD" id="cd05233">
    <property type="entry name" value="SDR_c"/>
    <property type="match status" value="1"/>
</dbReference>
<sequence length="253" mass="27793">MSSGDRRVCLITGAGGRLGDQFCRRLYTEYDIVAVHRERLPSAPSQHEWFVDPFQPDDVVPENDSRVYLIKSELTEPGEVERVVDLALARFGRVDLLVNNAVHAGIQFNGLVDGDAALDDFDRTFATNVGVPLRLSTRLAQRSWLHDDAGNREWNRNIVNVSCVAGTEVLPGGQALYAASQAALNHLTRHLAAEFTEFGVRVNAITPNSFPGVVPIENVLRAIFELDHGEMTGGVFDVEIEEEPPAGRHALPA</sequence>
<proteinExistence type="inferred from homology"/>
<dbReference type="Gene3D" id="3.40.50.720">
    <property type="entry name" value="NAD(P)-binding Rossmann-like Domain"/>
    <property type="match status" value="1"/>
</dbReference>
<dbReference type="PRINTS" id="PR00080">
    <property type="entry name" value="SDRFAMILY"/>
</dbReference>
<dbReference type="RefSeq" id="WP_209885494.1">
    <property type="nucleotide sequence ID" value="NZ_JAGGMR010000001.1"/>
</dbReference>
<protein>
    <submittedName>
        <fullName evidence="3">NAD(P)-dependent dehydrogenase (Short-subunit alcohol dehydrogenase family)</fullName>
    </submittedName>
</protein>
<dbReference type="Proteomes" id="UP001519325">
    <property type="component" value="Unassembled WGS sequence"/>
</dbReference>
<dbReference type="InterPro" id="IPR036291">
    <property type="entry name" value="NAD(P)-bd_dom_sf"/>
</dbReference>
<dbReference type="PRINTS" id="PR00081">
    <property type="entry name" value="GDHRDH"/>
</dbReference>
<dbReference type="Pfam" id="PF00106">
    <property type="entry name" value="adh_short"/>
    <property type="match status" value="1"/>
</dbReference>
<name>A0ABS4Q9F6_9NOCA</name>
<evidence type="ECO:0000256" key="2">
    <source>
        <dbReference type="RuleBase" id="RU000363"/>
    </source>
</evidence>
<dbReference type="InterPro" id="IPR002347">
    <property type="entry name" value="SDR_fam"/>
</dbReference>